<evidence type="ECO:0000313" key="6">
    <source>
        <dbReference type="Proteomes" id="UP001194696"/>
    </source>
</evidence>
<dbReference type="PROSITE" id="PS50102">
    <property type="entry name" value="RRM"/>
    <property type="match status" value="2"/>
</dbReference>
<feature type="compositionally biased region" description="Basic residues" evidence="3">
    <location>
        <begin position="281"/>
        <end position="291"/>
    </location>
</feature>
<dbReference type="InterPro" id="IPR035979">
    <property type="entry name" value="RBD_domain_sf"/>
</dbReference>
<feature type="domain" description="RRM" evidence="4">
    <location>
        <begin position="94"/>
        <end position="167"/>
    </location>
</feature>
<sequence>MPTRVYLGHLSRDASDRDIEQLFKNCGHIREVTLKNGFGFVDFDDSKDADNAVHDFHGKDFLGERLVVEIARGERKRDDLRGSDRYGPPERTEYRLMVGNLAHGVSWQDIKDLMRKAGEVTYADLVKDQDNQGVVEFQTEEDVQKALKTLDGELLRGRPVALRLFDPLRDTAPREGGRGGRDRGRERERDRGDRYGRERGNSRGRGYDRDRRDRDRRRSRSPSRGRRGESQDRGHPRRANGGNRADRDREREREFERERDRERMYVGRGSRRSRSQSPIVRRGRSRSGSRD</sequence>
<dbReference type="InterPro" id="IPR012677">
    <property type="entry name" value="Nucleotide-bd_a/b_plait_sf"/>
</dbReference>
<organism evidence="5 6">
    <name type="scientific">Linnemannia gamsii</name>
    <dbReference type="NCBI Taxonomy" id="64522"/>
    <lineage>
        <taxon>Eukaryota</taxon>
        <taxon>Fungi</taxon>
        <taxon>Fungi incertae sedis</taxon>
        <taxon>Mucoromycota</taxon>
        <taxon>Mortierellomycotina</taxon>
        <taxon>Mortierellomycetes</taxon>
        <taxon>Mortierellales</taxon>
        <taxon>Mortierellaceae</taxon>
        <taxon>Linnemannia</taxon>
    </lineage>
</organism>
<dbReference type="PANTHER" id="PTHR23003:SF51">
    <property type="entry name" value="SERINE-ARGININE PROTEIN 55"/>
    <property type="match status" value="1"/>
</dbReference>
<feature type="region of interest" description="Disordered" evidence="3">
    <location>
        <begin position="166"/>
        <end position="291"/>
    </location>
</feature>
<dbReference type="InterPro" id="IPR050374">
    <property type="entry name" value="RRT5_SRSF_SR"/>
</dbReference>
<dbReference type="SMART" id="SM00360">
    <property type="entry name" value="RRM"/>
    <property type="match status" value="2"/>
</dbReference>
<evidence type="ECO:0000259" key="4">
    <source>
        <dbReference type="PROSITE" id="PS50102"/>
    </source>
</evidence>
<dbReference type="InterPro" id="IPR000504">
    <property type="entry name" value="RRM_dom"/>
</dbReference>
<evidence type="ECO:0000256" key="2">
    <source>
        <dbReference type="PROSITE-ProRule" id="PRU00176"/>
    </source>
</evidence>
<evidence type="ECO:0000256" key="3">
    <source>
        <dbReference type="SAM" id="MobiDB-lite"/>
    </source>
</evidence>
<dbReference type="Gene3D" id="3.30.70.330">
    <property type="match status" value="2"/>
</dbReference>
<name>A0ABQ7JT79_9FUNG</name>
<accession>A0ABQ7JT79</accession>
<feature type="compositionally biased region" description="Basic and acidic residues" evidence="3">
    <location>
        <begin position="244"/>
        <end position="265"/>
    </location>
</feature>
<dbReference type="Proteomes" id="UP001194696">
    <property type="component" value="Unassembled WGS sequence"/>
</dbReference>
<dbReference type="PANTHER" id="PTHR23003">
    <property type="entry name" value="RNA RECOGNITION MOTIF RRM DOMAIN CONTAINING PROTEIN"/>
    <property type="match status" value="1"/>
</dbReference>
<gene>
    <name evidence="5" type="primary">SRSF4_2</name>
    <name evidence="5" type="ORF">BGZ96_011770</name>
</gene>
<keyword evidence="6" id="KW-1185">Reference proteome</keyword>
<dbReference type="Pfam" id="PF00076">
    <property type="entry name" value="RRM_1"/>
    <property type="match status" value="2"/>
</dbReference>
<evidence type="ECO:0000313" key="5">
    <source>
        <dbReference type="EMBL" id="KAG0283851.1"/>
    </source>
</evidence>
<proteinExistence type="predicted"/>
<protein>
    <submittedName>
        <fullName evidence="5">Serine arginine-rich splicing factor</fullName>
    </submittedName>
</protein>
<reference evidence="5 6" key="1">
    <citation type="journal article" date="2020" name="Fungal Divers.">
        <title>Resolving the Mortierellaceae phylogeny through synthesis of multi-gene phylogenetics and phylogenomics.</title>
        <authorList>
            <person name="Vandepol N."/>
            <person name="Liber J."/>
            <person name="Desiro A."/>
            <person name="Na H."/>
            <person name="Kennedy M."/>
            <person name="Barry K."/>
            <person name="Grigoriev I.V."/>
            <person name="Miller A.N."/>
            <person name="O'Donnell K."/>
            <person name="Stajich J.E."/>
            <person name="Bonito G."/>
        </authorList>
    </citation>
    <scope>NUCLEOTIDE SEQUENCE [LARGE SCALE GENOMIC DNA]</scope>
    <source>
        <strain evidence="5 6">AD045</strain>
    </source>
</reference>
<dbReference type="SUPFAM" id="SSF54928">
    <property type="entry name" value="RNA-binding domain, RBD"/>
    <property type="match status" value="2"/>
</dbReference>
<feature type="compositionally biased region" description="Basic and acidic residues" evidence="3">
    <location>
        <begin position="166"/>
        <end position="213"/>
    </location>
</feature>
<dbReference type="EMBL" id="JAAAIM010000849">
    <property type="protein sequence ID" value="KAG0283851.1"/>
    <property type="molecule type" value="Genomic_DNA"/>
</dbReference>
<keyword evidence="1 2" id="KW-0694">RNA-binding</keyword>
<evidence type="ECO:0000256" key="1">
    <source>
        <dbReference type="ARBA" id="ARBA00022884"/>
    </source>
</evidence>
<feature type="domain" description="RRM" evidence="4">
    <location>
        <begin position="3"/>
        <end position="73"/>
    </location>
</feature>
<comment type="caution">
    <text evidence="5">The sequence shown here is derived from an EMBL/GenBank/DDBJ whole genome shotgun (WGS) entry which is preliminary data.</text>
</comment>
<dbReference type="CDD" id="cd12339">
    <property type="entry name" value="RRM2_SRSF1_4_like"/>
    <property type="match status" value="1"/>
</dbReference>
<feature type="compositionally biased region" description="Basic residues" evidence="3">
    <location>
        <begin position="214"/>
        <end position="225"/>
    </location>
</feature>